<dbReference type="Pfam" id="PF00288">
    <property type="entry name" value="GHMP_kinases_N"/>
    <property type="match status" value="1"/>
</dbReference>
<gene>
    <name evidence="17" type="ORF">M7I_2430</name>
</gene>
<reference evidence="17 18" key="1">
    <citation type="journal article" date="2012" name="Eukaryot. Cell">
        <title>Genome sequence of the fungus Glarea lozoyensis: the first genome sequence of a species from the Helotiaceae family.</title>
        <authorList>
            <person name="Youssar L."/>
            <person name="Gruening B.A."/>
            <person name="Erxleben A."/>
            <person name="Guenther S."/>
            <person name="Huettel W."/>
        </authorList>
    </citation>
    <scope>NUCLEOTIDE SEQUENCE [LARGE SCALE GENOMIC DNA]</scope>
    <source>
        <strain evidence="18">ATCC 74030 / MF5533</strain>
    </source>
</reference>
<evidence type="ECO:0000256" key="4">
    <source>
        <dbReference type="ARBA" id="ARBA00022516"/>
    </source>
</evidence>
<dbReference type="InParanoid" id="H0EIR5"/>
<evidence type="ECO:0000256" key="3">
    <source>
        <dbReference type="ARBA" id="ARBA00012958"/>
    </source>
</evidence>
<evidence type="ECO:0000256" key="11">
    <source>
        <dbReference type="ARBA" id="ARBA00023098"/>
    </source>
</evidence>
<dbReference type="UniPathway" id="UPA00057">
    <property type="reaction ID" value="UER00099"/>
</dbReference>
<dbReference type="GO" id="GO:0010142">
    <property type="term" value="P:farnesyl diphosphate biosynthetic process, mevalonate pathway"/>
    <property type="evidence" value="ECO:0007669"/>
    <property type="project" value="TreeGrafter"/>
</dbReference>
<dbReference type="PANTHER" id="PTHR31814">
    <property type="match status" value="1"/>
</dbReference>
<comment type="similarity">
    <text evidence="2 15">Belongs to the GHMP kinase family. Mevalonate kinase subfamily.</text>
</comment>
<feature type="domain" description="GHMP kinase N-terminal" evidence="16">
    <location>
        <begin position="199"/>
        <end position="265"/>
    </location>
</feature>
<evidence type="ECO:0000256" key="10">
    <source>
        <dbReference type="ARBA" id="ARBA00023011"/>
    </source>
</evidence>
<keyword evidence="18" id="KW-1185">Reference proteome</keyword>
<evidence type="ECO:0000256" key="13">
    <source>
        <dbReference type="ARBA" id="ARBA00023221"/>
    </source>
</evidence>
<dbReference type="OrthoDB" id="10262935at2759"/>
<evidence type="ECO:0000313" key="17">
    <source>
        <dbReference type="EMBL" id="EHL01546.1"/>
    </source>
</evidence>
<dbReference type="InterPro" id="IPR016005">
    <property type="entry name" value="Erg8"/>
</dbReference>
<dbReference type="InterPro" id="IPR006204">
    <property type="entry name" value="GHMP_kinase_N_dom"/>
</dbReference>
<evidence type="ECO:0000256" key="15">
    <source>
        <dbReference type="PIRNR" id="PIRNR017288"/>
    </source>
</evidence>
<evidence type="ECO:0000313" key="18">
    <source>
        <dbReference type="Proteomes" id="UP000005446"/>
    </source>
</evidence>
<dbReference type="InterPro" id="IPR014721">
    <property type="entry name" value="Ribsml_uS5_D2-typ_fold_subgr"/>
</dbReference>
<organism evidence="17 18">
    <name type="scientific">Glarea lozoyensis (strain ATCC 74030 / MF5533)</name>
    <dbReference type="NCBI Taxonomy" id="1104152"/>
    <lineage>
        <taxon>Eukaryota</taxon>
        <taxon>Fungi</taxon>
        <taxon>Dikarya</taxon>
        <taxon>Ascomycota</taxon>
        <taxon>Pezizomycotina</taxon>
        <taxon>Leotiomycetes</taxon>
        <taxon>Helotiales</taxon>
        <taxon>Helotiaceae</taxon>
        <taxon>Glarea</taxon>
    </lineage>
</organism>
<keyword evidence="5 15" id="KW-0808">Transferase</keyword>
<name>H0EIR5_GLAL7</name>
<dbReference type="Gene3D" id="3.30.70.890">
    <property type="entry name" value="GHMP kinase, C-terminal domain"/>
    <property type="match status" value="1"/>
</dbReference>
<evidence type="ECO:0000256" key="14">
    <source>
        <dbReference type="ARBA" id="ARBA00029326"/>
    </source>
</evidence>
<protein>
    <recommendedName>
        <fullName evidence="3 15">Phosphomevalonate kinase</fullName>
        <ecNumber evidence="3 15">2.7.4.2</ecNumber>
    </recommendedName>
</protein>
<evidence type="ECO:0000256" key="6">
    <source>
        <dbReference type="ARBA" id="ARBA00022741"/>
    </source>
</evidence>
<dbReference type="EC" id="2.7.4.2" evidence="3 15"/>
<keyword evidence="9 15" id="KW-0752">Steroid biosynthesis</keyword>
<sequence length="531" mass="56954">MSTAVSAPGKVLLAGGYLVLDRTYTGLVFGLSARIHVLVHDIASSSGVEISEIIVHSPQFQAASWNYGYNLVKERGGVHVTQLQGLPSPLSLSSRVEEESRSELLIARQFGLFVQRSCIIECSSSEGYSAEPSSRNPFVQTALEYALTYISTVLPASQKIEPTKLTILADDSYYSNPPQSTVTPDSRFSDFNVTLKQAHKTGLGSSAALVTAFTGALLSHYLPRSSFDLASTEGKNILHNLAQAAHCAAQGKVGSGFDVAAAVYGTCIYRRFSPSILSSLGEPGSKDFASRVKSVVDNTSTMKHENWDTEISSNSVSVSKGYALVMCDVDCGSETVGMVKKVLEWRKNDPDGSKKLWDALQISNESLASALSSENKEDVTSAFSAVREKIREMGTASGVPIEPAEQTELIDAVTAAVPGVLGGVVPGAGGYDAIVLLAQDDEATVGNINNFLKKWMAEHQNGVVKLLEAKGELEGARLEDVKVYAFIVFENVPRMFQIKHVDGNFLAYPGKIVLSFTPPPNFVALQDIVAV</sequence>
<dbReference type="InterPro" id="IPR036554">
    <property type="entry name" value="GHMP_kinase_C_sf"/>
</dbReference>
<evidence type="ECO:0000256" key="9">
    <source>
        <dbReference type="ARBA" id="ARBA00022955"/>
    </source>
</evidence>
<evidence type="ECO:0000256" key="1">
    <source>
        <dbReference type="ARBA" id="ARBA00005017"/>
    </source>
</evidence>
<evidence type="ECO:0000256" key="8">
    <source>
        <dbReference type="ARBA" id="ARBA00022840"/>
    </source>
</evidence>
<comment type="caution">
    <text evidence="17">The sequence shown here is derived from an EMBL/GenBank/DDBJ whole genome shotgun (WGS) entry which is preliminary data.</text>
</comment>
<dbReference type="AlphaFoldDB" id="H0EIR5"/>
<dbReference type="HOGENOM" id="CLU_022059_1_0_1"/>
<dbReference type="GO" id="GO:0004631">
    <property type="term" value="F:phosphomevalonate kinase activity"/>
    <property type="evidence" value="ECO:0007669"/>
    <property type="project" value="UniProtKB-UniRule"/>
</dbReference>
<keyword evidence="11 15" id="KW-0443">Lipid metabolism</keyword>
<keyword evidence="12" id="KW-1207">Sterol metabolism</keyword>
<dbReference type="FunCoup" id="H0EIR5">
    <property type="interactions" value="59"/>
</dbReference>
<dbReference type="InterPro" id="IPR035102">
    <property type="entry name" value="Phosphomevalonate_kinase"/>
</dbReference>
<dbReference type="SUPFAM" id="SSF54211">
    <property type="entry name" value="Ribosomal protein S5 domain 2-like"/>
    <property type="match status" value="1"/>
</dbReference>
<evidence type="ECO:0000256" key="12">
    <source>
        <dbReference type="ARBA" id="ARBA00023166"/>
    </source>
</evidence>
<evidence type="ECO:0000259" key="16">
    <source>
        <dbReference type="Pfam" id="PF00288"/>
    </source>
</evidence>
<dbReference type="SUPFAM" id="SSF55060">
    <property type="entry name" value="GHMP Kinase, C-terminal domain"/>
    <property type="match status" value="1"/>
</dbReference>
<comment type="catalytic activity">
    <reaction evidence="14">
        <text>(R)-5-phosphomevalonate + ATP = (R)-5-diphosphomevalonate + ADP</text>
        <dbReference type="Rhea" id="RHEA:16341"/>
        <dbReference type="ChEBI" id="CHEBI:30616"/>
        <dbReference type="ChEBI" id="CHEBI:57557"/>
        <dbReference type="ChEBI" id="CHEBI:58146"/>
        <dbReference type="ChEBI" id="CHEBI:456216"/>
        <dbReference type="EC" id="2.7.4.2"/>
    </reaction>
    <physiologicalReaction direction="left-to-right" evidence="14">
        <dbReference type="Rhea" id="RHEA:16342"/>
    </physiologicalReaction>
</comment>
<keyword evidence="13 15" id="KW-0753">Steroid metabolism</keyword>
<dbReference type="PIRSF" id="PIRSF017288">
    <property type="entry name" value="PMK_GHMP_euk"/>
    <property type="match status" value="1"/>
</dbReference>
<comment type="pathway">
    <text evidence="1 15">Isoprenoid biosynthesis; isopentenyl diphosphate biosynthesis via mevalonate pathway; isopentenyl diphosphate from (R)-mevalonate: step 2/3.</text>
</comment>
<dbReference type="Proteomes" id="UP000005446">
    <property type="component" value="Unassembled WGS sequence"/>
</dbReference>
<dbReference type="InterPro" id="IPR020568">
    <property type="entry name" value="Ribosomal_Su5_D2-typ_SF"/>
</dbReference>
<dbReference type="GO" id="GO:0005524">
    <property type="term" value="F:ATP binding"/>
    <property type="evidence" value="ECO:0007669"/>
    <property type="project" value="UniProtKB-UniRule"/>
</dbReference>
<dbReference type="Gene3D" id="3.30.230.10">
    <property type="match status" value="1"/>
</dbReference>
<evidence type="ECO:0000256" key="7">
    <source>
        <dbReference type="ARBA" id="ARBA00022777"/>
    </source>
</evidence>
<evidence type="ECO:0000256" key="2">
    <source>
        <dbReference type="ARBA" id="ARBA00006495"/>
    </source>
</evidence>
<dbReference type="PANTHER" id="PTHR31814:SF2">
    <property type="entry name" value="PHOSPHOMEVALONATE KINASE"/>
    <property type="match status" value="1"/>
</dbReference>
<accession>H0EIR5</accession>
<dbReference type="EMBL" id="AGUE01000049">
    <property type="protein sequence ID" value="EHL01546.1"/>
    <property type="molecule type" value="Genomic_DNA"/>
</dbReference>
<keyword evidence="6" id="KW-0547">Nucleotide-binding</keyword>
<dbReference type="GO" id="GO:0005777">
    <property type="term" value="C:peroxisome"/>
    <property type="evidence" value="ECO:0007669"/>
    <property type="project" value="TreeGrafter"/>
</dbReference>
<dbReference type="GO" id="GO:0006696">
    <property type="term" value="P:ergosterol biosynthetic process"/>
    <property type="evidence" value="ECO:0007669"/>
    <property type="project" value="TreeGrafter"/>
</dbReference>
<dbReference type="GO" id="GO:0019287">
    <property type="term" value="P:isopentenyl diphosphate biosynthetic process, mevalonate pathway"/>
    <property type="evidence" value="ECO:0007669"/>
    <property type="project" value="UniProtKB-UniRule"/>
</dbReference>
<keyword evidence="4 15" id="KW-0444">Lipid biosynthesis</keyword>
<keyword evidence="10" id="KW-0756">Sterol biosynthesis</keyword>
<keyword evidence="8" id="KW-0067">ATP-binding</keyword>
<evidence type="ECO:0000256" key="5">
    <source>
        <dbReference type="ARBA" id="ARBA00022679"/>
    </source>
</evidence>
<keyword evidence="7 15" id="KW-0418">Kinase</keyword>
<proteinExistence type="inferred from homology"/>